<dbReference type="Proteomes" id="UP000700732">
    <property type="component" value="Unassembled WGS sequence"/>
</dbReference>
<proteinExistence type="predicted"/>
<comment type="caution">
    <text evidence="1">The sequence shown here is derived from an EMBL/GenBank/DDBJ whole genome shotgun (WGS) entry which is preliminary data.</text>
</comment>
<reference evidence="1 2" key="1">
    <citation type="submission" date="2019-06" db="EMBL/GenBank/DDBJ databases">
        <title>Spirosoma utsteinense sp. nov. isolated from Antarctic ice-free soils.</title>
        <authorList>
            <person name="Tahon G."/>
        </authorList>
    </citation>
    <scope>NUCLEOTIDE SEQUENCE [LARGE SCALE GENOMIC DNA]</scope>
    <source>
        <strain evidence="1 2">LMG 31447</strain>
    </source>
</reference>
<evidence type="ECO:0000313" key="1">
    <source>
        <dbReference type="EMBL" id="MBC3793718.1"/>
    </source>
</evidence>
<organism evidence="1 2">
    <name type="scientific">Spirosoma utsteinense</name>
    <dbReference type="NCBI Taxonomy" id="2585773"/>
    <lineage>
        <taxon>Bacteria</taxon>
        <taxon>Pseudomonadati</taxon>
        <taxon>Bacteroidota</taxon>
        <taxon>Cytophagia</taxon>
        <taxon>Cytophagales</taxon>
        <taxon>Cytophagaceae</taxon>
        <taxon>Spirosoma</taxon>
    </lineage>
</organism>
<name>A0ABR6WB26_9BACT</name>
<evidence type="ECO:0000313" key="2">
    <source>
        <dbReference type="Proteomes" id="UP000700732"/>
    </source>
</evidence>
<sequence>MPESARLTGNSLNTIVETYRLIISQPLMEDVSKKKVHYID</sequence>
<gene>
    <name evidence="1" type="ORF">FH603_4237</name>
</gene>
<keyword evidence="2" id="KW-1185">Reference proteome</keyword>
<protein>
    <submittedName>
        <fullName evidence="1">Uncharacterized protein</fullName>
    </submittedName>
</protein>
<dbReference type="EMBL" id="VFIA01000030">
    <property type="protein sequence ID" value="MBC3793718.1"/>
    <property type="molecule type" value="Genomic_DNA"/>
</dbReference>
<accession>A0ABR6WB26</accession>